<keyword evidence="4 5" id="KW-0642">Proline metabolism</keyword>
<comment type="pathway">
    <text evidence="1">Amino-acid degradation; L-proline degradation into L-glutamate; L-glutamate from L-proline: step 1/2.</text>
</comment>
<dbReference type="Pfam" id="PF01619">
    <property type="entry name" value="Pro_dh"/>
    <property type="match status" value="1"/>
</dbReference>
<feature type="domain" description="Proline dehydrogenase" evidence="7">
    <location>
        <begin position="7"/>
        <end position="50"/>
    </location>
</feature>
<protein>
    <recommendedName>
        <fullName evidence="5">Proline dehydrogenase</fullName>
        <ecNumber evidence="5">1.5.5.2</ecNumber>
    </recommendedName>
</protein>
<sequence>MGVFYTTVSFTLGQAGYSVYKYIPYGPVEDVLPYLSRRALENGAMLMNVSRERQLLRTELKRRIGAGQLFYRVPSGVQGSDPTTPIGITKKRDQAPIVCFNNGGIGNRQTVTTTTTSSTSSSSSASP</sequence>
<evidence type="ECO:0000256" key="6">
    <source>
        <dbReference type="SAM" id="MobiDB-lite"/>
    </source>
</evidence>
<keyword evidence="5" id="KW-0274">FAD</keyword>
<keyword evidence="3 5" id="KW-0560">Oxidoreductase</keyword>
<proteinExistence type="inferred from homology"/>
<dbReference type="EC" id="1.5.5.2" evidence="5"/>
<reference evidence="9" key="1">
    <citation type="submission" date="2022-11" db="UniProtKB">
        <authorList>
            <consortium name="WormBaseParasite"/>
        </authorList>
    </citation>
    <scope>IDENTIFICATION</scope>
</reference>
<organism evidence="8 9">
    <name type="scientific">Globodera rostochiensis</name>
    <name type="common">Golden nematode worm</name>
    <name type="synonym">Heterodera rostochiensis</name>
    <dbReference type="NCBI Taxonomy" id="31243"/>
    <lineage>
        <taxon>Eukaryota</taxon>
        <taxon>Metazoa</taxon>
        <taxon>Ecdysozoa</taxon>
        <taxon>Nematoda</taxon>
        <taxon>Chromadorea</taxon>
        <taxon>Rhabditida</taxon>
        <taxon>Tylenchina</taxon>
        <taxon>Tylenchomorpha</taxon>
        <taxon>Tylenchoidea</taxon>
        <taxon>Heteroderidae</taxon>
        <taxon>Heteroderinae</taxon>
        <taxon>Globodera</taxon>
    </lineage>
</organism>
<dbReference type="PANTHER" id="PTHR13914">
    <property type="entry name" value="PROLINE OXIDASE"/>
    <property type="match status" value="1"/>
</dbReference>
<evidence type="ECO:0000256" key="3">
    <source>
        <dbReference type="ARBA" id="ARBA00023002"/>
    </source>
</evidence>
<evidence type="ECO:0000256" key="2">
    <source>
        <dbReference type="ARBA" id="ARBA00005869"/>
    </source>
</evidence>
<evidence type="ECO:0000256" key="4">
    <source>
        <dbReference type="ARBA" id="ARBA00023062"/>
    </source>
</evidence>
<comment type="function">
    <text evidence="5">Converts proline to delta-1-pyrroline-5-carboxylate.</text>
</comment>
<feature type="compositionally biased region" description="Low complexity" evidence="6">
    <location>
        <begin position="110"/>
        <end position="127"/>
    </location>
</feature>
<dbReference type="Proteomes" id="UP000887572">
    <property type="component" value="Unplaced"/>
</dbReference>
<keyword evidence="5" id="KW-0285">Flavoprotein</keyword>
<keyword evidence="8" id="KW-1185">Reference proteome</keyword>
<dbReference type="WBParaSite" id="Gr19_v10_g16547.t1">
    <property type="protein sequence ID" value="Gr19_v10_g16547.t1"/>
    <property type="gene ID" value="Gr19_v10_g16547"/>
</dbReference>
<dbReference type="GO" id="GO:0004657">
    <property type="term" value="F:proline dehydrogenase activity"/>
    <property type="evidence" value="ECO:0007669"/>
    <property type="project" value="UniProtKB-EC"/>
</dbReference>
<dbReference type="PANTHER" id="PTHR13914:SF0">
    <property type="entry name" value="PROLINE DEHYDROGENASE 1, MITOCHONDRIAL"/>
    <property type="match status" value="1"/>
</dbReference>
<dbReference type="Gene3D" id="3.20.20.220">
    <property type="match status" value="1"/>
</dbReference>
<dbReference type="AlphaFoldDB" id="A0A914HDN3"/>
<evidence type="ECO:0000313" key="9">
    <source>
        <dbReference type="WBParaSite" id="Gr19_v10_g16547.t1"/>
    </source>
</evidence>
<feature type="region of interest" description="Disordered" evidence="6">
    <location>
        <begin position="105"/>
        <end position="127"/>
    </location>
</feature>
<evidence type="ECO:0000256" key="5">
    <source>
        <dbReference type="RuleBase" id="RU364054"/>
    </source>
</evidence>
<accession>A0A914HDN3</accession>
<dbReference type="SUPFAM" id="SSF51730">
    <property type="entry name" value="FAD-linked oxidoreductase"/>
    <property type="match status" value="1"/>
</dbReference>
<comment type="similarity">
    <text evidence="2 5">Belongs to the proline oxidase family.</text>
</comment>
<dbReference type="InterPro" id="IPR029041">
    <property type="entry name" value="FAD-linked_oxidoreductase-like"/>
</dbReference>
<comment type="catalytic activity">
    <reaction evidence="5">
        <text>L-proline + a quinone = (S)-1-pyrroline-5-carboxylate + a quinol + H(+)</text>
        <dbReference type="Rhea" id="RHEA:23784"/>
        <dbReference type="ChEBI" id="CHEBI:15378"/>
        <dbReference type="ChEBI" id="CHEBI:17388"/>
        <dbReference type="ChEBI" id="CHEBI:24646"/>
        <dbReference type="ChEBI" id="CHEBI:60039"/>
        <dbReference type="ChEBI" id="CHEBI:132124"/>
        <dbReference type="EC" id="1.5.5.2"/>
    </reaction>
</comment>
<evidence type="ECO:0000259" key="7">
    <source>
        <dbReference type="Pfam" id="PF01619"/>
    </source>
</evidence>
<evidence type="ECO:0000256" key="1">
    <source>
        <dbReference type="ARBA" id="ARBA00004739"/>
    </source>
</evidence>
<dbReference type="InterPro" id="IPR015659">
    <property type="entry name" value="Proline_oxidase"/>
</dbReference>
<dbReference type="GO" id="GO:0010133">
    <property type="term" value="P:L-proline catabolic process to L-glutamate"/>
    <property type="evidence" value="ECO:0007669"/>
    <property type="project" value="TreeGrafter"/>
</dbReference>
<dbReference type="GO" id="GO:0071949">
    <property type="term" value="F:FAD binding"/>
    <property type="evidence" value="ECO:0007669"/>
    <property type="project" value="TreeGrafter"/>
</dbReference>
<name>A0A914HDN3_GLORO</name>
<dbReference type="InterPro" id="IPR002872">
    <property type="entry name" value="Proline_DH_dom"/>
</dbReference>
<comment type="cofactor">
    <cofactor evidence="5">
        <name>FAD</name>
        <dbReference type="ChEBI" id="CHEBI:57692"/>
    </cofactor>
</comment>
<dbReference type="GO" id="GO:0005739">
    <property type="term" value="C:mitochondrion"/>
    <property type="evidence" value="ECO:0007669"/>
    <property type="project" value="TreeGrafter"/>
</dbReference>
<evidence type="ECO:0000313" key="8">
    <source>
        <dbReference type="Proteomes" id="UP000887572"/>
    </source>
</evidence>